<organism evidence="2 3">
    <name type="scientific">Roseivivax lentus</name>
    <dbReference type="NCBI Taxonomy" id="633194"/>
    <lineage>
        <taxon>Bacteria</taxon>
        <taxon>Pseudomonadati</taxon>
        <taxon>Pseudomonadota</taxon>
        <taxon>Alphaproteobacteria</taxon>
        <taxon>Rhodobacterales</taxon>
        <taxon>Roseobacteraceae</taxon>
        <taxon>Roseivivax</taxon>
    </lineage>
</organism>
<keyword evidence="2" id="KW-0413">Isomerase</keyword>
<dbReference type="STRING" id="633194.SAMN05421759_1133"/>
<dbReference type="PANTHER" id="PTHR46390">
    <property type="entry name" value="MANNOSE-1-PHOSPHATE GUANYLYLTRANSFERASE"/>
    <property type="match status" value="1"/>
</dbReference>
<keyword evidence="3" id="KW-1185">Reference proteome</keyword>
<dbReference type="InterPro" id="IPR051161">
    <property type="entry name" value="Mannose-6P_isomerase_type2"/>
</dbReference>
<dbReference type="PANTHER" id="PTHR46390:SF1">
    <property type="entry name" value="MANNOSE-1-PHOSPHATE GUANYLYLTRANSFERASE"/>
    <property type="match status" value="1"/>
</dbReference>
<keyword evidence="2" id="KW-0808">Transferase</keyword>
<dbReference type="EMBL" id="FTOQ01000013">
    <property type="protein sequence ID" value="SIT05932.1"/>
    <property type="molecule type" value="Genomic_DNA"/>
</dbReference>
<dbReference type="Gene3D" id="2.60.120.10">
    <property type="entry name" value="Jelly Rolls"/>
    <property type="match status" value="1"/>
</dbReference>
<evidence type="ECO:0000313" key="3">
    <source>
        <dbReference type="Proteomes" id="UP000186684"/>
    </source>
</evidence>
<dbReference type="Pfam" id="PF01050">
    <property type="entry name" value="MannoseP_isomer"/>
    <property type="match status" value="1"/>
</dbReference>
<protein>
    <submittedName>
        <fullName evidence="2">Mannose-1-phosphate guanylyltransferase/mannose-1-phosphate guanylyltransferase / mannose-6-phosphate isomerase</fullName>
    </submittedName>
</protein>
<gene>
    <name evidence="2" type="ORF">SAMN05421759_1133</name>
</gene>
<dbReference type="InterPro" id="IPR011051">
    <property type="entry name" value="RmlC_Cupin_sf"/>
</dbReference>
<dbReference type="SUPFAM" id="SSF51182">
    <property type="entry name" value="RmlC-like cupins"/>
    <property type="match status" value="1"/>
</dbReference>
<evidence type="ECO:0000259" key="1">
    <source>
        <dbReference type="Pfam" id="PF01050"/>
    </source>
</evidence>
<dbReference type="GO" id="GO:0009298">
    <property type="term" value="P:GDP-mannose biosynthetic process"/>
    <property type="evidence" value="ECO:0007669"/>
    <property type="project" value="TreeGrafter"/>
</dbReference>
<evidence type="ECO:0000313" key="2">
    <source>
        <dbReference type="EMBL" id="SIT05932.1"/>
    </source>
</evidence>
<dbReference type="GO" id="GO:0004475">
    <property type="term" value="F:mannose-1-phosphate guanylyltransferase (GTP) activity"/>
    <property type="evidence" value="ECO:0007669"/>
    <property type="project" value="TreeGrafter"/>
</dbReference>
<name>A0A1N7P5N4_9RHOB</name>
<keyword evidence="2" id="KW-0548">Nucleotidyltransferase</keyword>
<dbReference type="RefSeq" id="WP_076449651.1">
    <property type="nucleotide sequence ID" value="NZ_FTOQ01000013.1"/>
</dbReference>
<dbReference type="Proteomes" id="UP000186684">
    <property type="component" value="Unassembled WGS sequence"/>
</dbReference>
<dbReference type="InterPro" id="IPR014710">
    <property type="entry name" value="RmlC-like_jellyroll"/>
</dbReference>
<sequence length="91" mass="10190">MSYQFIGEFGTHHPSEHWIVVQGTANITTDVEGQFVTENQSVYTRLAAVHRMENLGKIPTVLIELQSGRNPGEDDILQDETRCCRGQEAMG</sequence>
<proteinExistence type="predicted"/>
<dbReference type="InterPro" id="IPR001538">
    <property type="entry name" value="Man6P_isomerase-2_C"/>
</dbReference>
<accession>A0A1N7P5N4</accession>
<reference evidence="3" key="1">
    <citation type="submission" date="2017-01" db="EMBL/GenBank/DDBJ databases">
        <authorList>
            <person name="Varghese N."/>
            <person name="Submissions S."/>
        </authorList>
    </citation>
    <scope>NUCLEOTIDE SEQUENCE [LARGE SCALE GENOMIC DNA]</scope>
    <source>
        <strain evidence="3">DSM 29430</strain>
    </source>
</reference>
<dbReference type="AlphaFoldDB" id="A0A1N7P5N4"/>
<feature type="domain" description="Mannose-6-phosphate isomerase type II C-terminal" evidence="1">
    <location>
        <begin position="12"/>
        <end position="78"/>
    </location>
</feature>
<dbReference type="GO" id="GO:0005976">
    <property type="term" value="P:polysaccharide metabolic process"/>
    <property type="evidence" value="ECO:0007669"/>
    <property type="project" value="InterPro"/>
</dbReference>
<dbReference type="GO" id="GO:0016853">
    <property type="term" value="F:isomerase activity"/>
    <property type="evidence" value="ECO:0007669"/>
    <property type="project" value="UniProtKB-KW"/>
</dbReference>